<comment type="caution">
    <text evidence="8">The sequence shown here is derived from an EMBL/GenBank/DDBJ whole genome shotgun (WGS) entry which is preliminary data.</text>
</comment>
<evidence type="ECO:0000256" key="3">
    <source>
        <dbReference type="ARBA" id="ARBA00022448"/>
    </source>
</evidence>
<dbReference type="AlphaFoldDB" id="A0A9Q0QQX9"/>
<evidence type="ECO:0000256" key="5">
    <source>
        <dbReference type="ARBA" id="ARBA00022927"/>
    </source>
</evidence>
<dbReference type="Gene3D" id="6.10.140.820">
    <property type="match status" value="1"/>
</dbReference>
<proteinExistence type="inferred from homology"/>
<dbReference type="SUPFAM" id="SSF54495">
    <property type="entry name" value="UBC-like"/>
    <property type="match status" value="1"/>
</dbReference>
<keyword evidence="5" id="KW-0653">Protein transport</keyword>
<evidence type="ECO:0000256" key="2">
    <source>
        <dbReference type="ARBA" id="ARBA00009594"/>
    </source>
</evidence>
<evidence type="ECO:0000259" key="7">
    <source>
        <dbReference type="PROSITE" id="PS51322"/>
    </source>
</evidence>
<dbReference type="PANTHER" id="PTHR23306">
    <property type="entry name" value="TUMOR SUSCEPTIBILITY GENE 101 PROTEIN-RELATED"/>
    <property type="match status" value="1"/>
</dbReference>
<evidence type="ECO:0000256" key="4">
    <source>
        <dbReference type="ARBA" id="ARBA00022753"/>
    </source>
</evidence>
<dbReference type="PROSITE" id="PS51322">
    <property type="entry name" value="UEV"/>
    <property type="match status" value="1"/>
</dbReference>
<dbReference type="CDD" id="cd11685">
    <property type="entry name" value="UEV_TSG101-like"/>
    <property type="match status" value="1"/>
</dbReference>
<dbReference type="GO" id="GO:0000813">
    <property type="term" value="C:ESCRT I complex"/>
    <property type="evidence" value="ECO:0007669"/>
    <property type="project" value="TreeGrafter"/>
</dbReference>
<organism evidence="8 9">
    <name type="scientific">Protea cynaroides</name>
    <dbReference type="NCBI Taxonomy" id="273540"/>
    <lineage>
        <taxon>Eukaryota</taxon>
        <taxon>Viridiplantae</taxon>
        <taxon>Streptophyta</taxon>
        <taxon>Embryophyta</taxon>
        <taxon>Tracheophyta</taxon>
        <taxon>Spermatophyta</taxon>
        <taxon>Magnoliopsida</taxon>
        <taxon>Proteales</taxon>
        <taxon>Proteaceae</taxon>
        <taxon>Protea</taxon>
    </lineage>
</organism>
<dbReference type="PANTHER" id="PTHR23306:SF21">
    <property type="entry name" value="UBIQUITIN-CONJUGATING ENZYME_RWD-LIKE PROTEIN"/>
    <property type="match status" value="1"/>
</dbReference>
<feature type="domain" description="UEV" evidence="7">
    <location>
        <begin position="14"/>
        <end position="156"/>
    </location>
</feature>
<evidence type="ECO:0000313" key="8">
    <source>
        <dbReference type="EMBL" id="KAJ4968429.1"/>
    </source>
</evidence>
<protein>
    <recommendedName>
        <fullName evidence="7">UEV domain-containing protein</fullName>
    </recommendedName>
</protein>
<sequence>MASPVSSQFVNAALSHNNPSALSYTDPDQKWIIRDHLLSLLQEFPCFKPVTDTFIHDDGTTVNLLNASGSLKVSRAPQPVLLTIWLHENYPFSAPIVLLSLNPCNPVLPHHPFVDPSGTITSPYLQTWQYPHSNLSELLHNLALLLGHHYPFSPSGSTFSTRAHPSLMSKREAIDRLVAALHYDMVALQSEVEEEIEGLSVLQAELFERNDIATNLLLGLEHESMSLKAVVREAAEEGDMLMNWLRANDLNSVHEVEEAFEAVDENSKQVLHHSAEDHAIDDVMYALDKALEKGVVTFREYIKQGSMQNIRG</sequence>
<dbReference type="InterPro" id="IPR016135">
    <property type="entry name" value="UBQ-conjugating_enzyme/RWD"/>
</dbReference>
<reference evidence="8" key="1">
    <citation type="journal article" date="2023" name="Plant J.">
        <title>The genome of the king protea, Protea cynaroides.</title>
        <authorList>
            <person name="Chang J."/>
            <person name="Duong T.A."/>
            <person name="Schoeman C."/>
            <person name="Ma X."/>
            <person name="Roodt D."/>
            <person name="Barker N."/>
            <person name="Li Z."/>
            <person name="Van de Peer Y."/>
            <person name="Mizrachi E."/>
        </authorList>
    </citation>
    <scope>NUCLEOTIDE SEQUENCE</scope>
    <source>
        <tissue evidence="8">Young leaves</tissue>
    </source>
</reference>
<gene>
    <name evidence="8" type="ORF">NE237_015130</name>
</gene>
<keyword evidence="4" id="KW-0967">Endosome</keyword>
<keyword evidence="9" id="KW-1185">Reference proteome</keyword>
<dbReference type="InterPro" id="IPR008883">
    <property type="entry name" value="UEV_N"/>
</dbReference>
<keyword evidence="6" id="KW-0175">Coiled coil</keyword>
<dbReference type="EMBL" id="JAMYWD010000006">
    <property type="protein sequence ID" value="KAJ4968429.1"/>
    <property type="molecule type" value="Genomic_DNA"/>
</dbReference>
<dbReference type="Pfam" id="PF05743">
    <property type="entry name" value="UEV"/>
    <property type="match status" value="1"/>
</dbReference>
<comment type="similarity">
    <text evidence="2">Belongs to the ubiquitin-conjugating enzyme family. UEV subfamily.</text>
</comment>
<dbReference type="Pfam" id="PF09454">
    <property type="entry name" value="Vps23_core"/>
    <property type="match status" value="1"/>
</dbReference>
<evidence type="ECO:0000256" key="6">
    <source>
        <dbReference type="ARBA" id="ARBA00023054"/>
    </source>
</evidence>
<comment type="subcellular location">
    <subcellularLocation>
        <location evidence="1">Endosome</location>
    </subcellularLocation>
</comment>
<dbReference type="GO" id="GO:0008333">
    <property type="term" value="P:endosome to lysosome transport"/>
    <property type="evidence" value="ECO:0007669"/>
    <property type="project" value="TreeGrafter"/>
</dbReference>
<accession>A0A9Q0QQX9</accession>
<dbReference type="GO" id="GO:0015031">
    <property type="term" value="P:protein transport"/>
    <property type="evidence" value="ECO:0007669"/>
    <property type="project" value="UniProtKB-KW"/>
</dbReference>
<evidence type="ECO:0000256" key="1">
    <source>
        <dbReference type="ARBA" id="ARBA00004177"/>
    </source>
</evidence>
<dbReference type="GO" id="GO:0043130">
    <property type="term" value="F:ubiquitin binding"/>
    <property type="evidence" value="ECO:0007669"/>
    <property type="project" value="TreeGrafter"/>
</dbReference>
<dbReference type="Gene3D" id="3.10.110.10">
    <property type="entry name" value="Ubiquitin Conjugating Enzyme"/>
    <property type="match status" value="1"/>
</dbReference>
<keyword evidence="3" id="KW-0813">Transport</keyword>
<dbReference type="InterPro" id="IPR052070">
    <property type="entry name" value="ESCRT-I_UEV_domain"/>
</dbReference>
<evidence type="ECO:0000313" key="9">
    <source>
        <dbReference type="Proteomes" id="UP001141806"/>
    </source>
</evidence>
<dbReference type="OrthoDB" id="306304at2759"/>
<dbReference type="Proteomes" id="UP001141806">
    <property type="component" value="Unassembled WGS sequence"/>
</dbReference>
<dbReference type="SUPFAM" id="SSF140111">
    <property type="entry name" value="Endosomal sorting complex assembly domain"/>
    <property type="match status" value="1"/>
</dbReference>
<name>A0A9Q0QQX9_9MAGN</name>
<dbReference type="InterPro" id="IPR037202">
    <property type="entry name" value="ESCRT_assembly_dom"/>
</dbReference>
<dbReference type="InterPro" id="IPR017916">
    <property type="entry name" value="SB_dom"/>
</dbReference>